<name>A0ACB8DB14_DERSI</name>
<proteinExistence type="predicted"/>
<evidence type="ECO:0000313" key="1">
    <source>
        <dbReference type="EMBL" id="KAH7965342.1"/>
    </source>
</evidence>
<dbReference type="EMBL" id="CM023471">
    <property type="protein sequence ID" value="KAH7965342.1"/>
    <property type="molecule type" value="Genomic_DNA"/>
</dbReference>
<reference evidence="1" key="1">
    <citation type="submission" date="2020-05" db="EMBL/GenBank/DDBJ databases">
        <title>Large-scale comparative analyses of tick genomes elucidate their genetic diversity and vector capacities.</title>
        <authorList>
            <person name="Jia N."/>
            <person name="Wang J."/>
            <person name="Shi W."/>
            <person name="Du L."/>
            <person name="Sun Y."/>
            <person name="Zhan W."/>
            <person name="Jiang J."/>
            <person name="Wang Q."/>
            <person name="Zhang B."/>
            <person name="Ji P."/>
            <person name="Sakyi L.B."/>
            <person name="Cui X."/>
            <person name="Yuan T."/>
            <person name="Jiang B."/>
            <person name="Yang W."/>
            <person name="Lam T.T.-Y."/>
            <person name="Chang Q."/>
            <person name="Ding S."/>
            <person name="Wang X."/>
            <person name="Zhu J."/>
            <person name="Ruan X."/>
            <person name="Zhao L."/>
            <person name="Wei J."/>
            <person name="Que T."/>
            <person name="Du C."/>
            <person name="Cheng J."/>
            <person name="Dai P."/>
            <person name="Han X."/>
            <person name="Huang E."/>
            <person name="Gao Y."/>
            <person name="Liu J."/>
            <person name="Shao H."/>
            <person name="Ye R."/>
            <person name="Li L."/>
            <person name="Wei W."/>
            <person name="Wang X."/>
            <person name="Wang C."/>
            <person name="Yang T."/>
            <person name="Huo Q."/>
            <person name="Li W."/>
            <person name="Guo W."/>
            <person name="Chen H."/>
            <person name="Zhou L."/>
            <person name="Ni X."/>
            <person name="Tian J."/>
            <person name="Zhou Y."/>
            <person name="Sheng Y."/>
            <person name="Liu T."/>
            <person name="Pan Y."/>
            <person name="Xia L."/>
            <person name="Li J."/>
            <person name="Zhao F."/>
            <person name="Cao W."/>
        </authorList>
    </citation>
    <scope>NUCLEOTIDE SEQUENCE</scope>
    <source>
        <strain evidence="1">Dsil-2018</strain>
    </source>
</reference>
<organism evidence="1 2">
    <name type="scientific">Dermacentor silvarum</name>
    <name type="common">Tick</name>
    <dbReference type="NCBI Taxonomy" id="543639"/>
    <lineage>
        <taxon>Eukaryota</taxon>
        <taxon>Metazoa</taxon>
        <taxon>Ecdysozoa</taxon>
        <taxon>Arthropoda</taxon>
        <taxon>Chelicerata</taxon>
        <taxon>Arachnida</taxon>
        <taxon>Acari</taxon>
        <taxon>Parasitiformes</taxon>
        <taxon>Ixodida</taxon>
        <taxon>Ixodoidea</taxon>
        <taxon>Ixodidae</taxon>
        <taxon>Rhipicephalinae</taxon>
        <taxon>Dermacentor</taxon>
    </lineage>
</organism>
<keyword evidence="2" id="KW-1185">Reference proteome</keyword>
<protein>
    <submittedName>
        <fullName evidence="1">Uncharacterized protein</fullName>
    </submittedName>
</protein>
<gene>
    <name evidence="1" type="ORF">HPB49_006164</name>
</gene>
<dbReference type="Proteomes" id="UP000821865">
    <property type="component" value="Chromosome 2"/>
</dbReference>
<sequence>MGNLWDPDSGILTARMMGSKHTVLIVFSGSHIPRWVNYRGVMVRCAPYKPRAQFCTVCSGLGHRADVCPNTEVIKCLKCGLTLDSQNQPHTCRVGCPHCGGDNQAGDSRCEVRAAADRTLRQTESARVYVVVFLTKISEKRYNPQVSSSNSFHCLPRLPRWHSSPTRPPRLRSLAKTKAQAKLGAAVCPRAAPRPPTAHPVDQLARPPQPHRLQRNTFLRQVNQAAIAQPSCPFSQQPLNPHKEKRNYIAAVLHTNSPPPATPLPPPFNPFSTSSAMDTAPS</sequence>
<evidence type="ECO:0000313" key="2">
    <source>
        <dbReference type="Proteomes" id="UP000821865"/>
    </source>
</evidence>
<comment type="caution">
    <text evidence="1">The sequence shown here is derived from an EMBL/GenBank/DDBJ whole genome shotgun (WGS) entry which is preliminary data.</text>
</comment>
<accession>A0ACB8DB14</accession>